<feature type="chain" id="PRO_5045022537" evidence="5">
    <location>
        <begin position="22"/>
        <end position="481"/>
    </location>
</feature>
<dbReference type="InterPro" id="IPR003598">
    <property type="entry name" value="Ig_sub2"/>
</dbReference>
<gene>
    <name evidence="8 9" type="primary">LOC107072397</name>
</gene>
<dbReference type="Pfam" id="PF13927">
    <property type="entry name" value="Ig_3"/>
    <property type="match status" value="1"/>
</dbReference>
<protein>
    <submittedName>
        <fullName evidence="8 9">Lachesin-like isoform X1</fullName>
    </submittedName>
</protein>
<keyword evidence="3" id="KW-1015">Disulfide bond</keyword>
<dbReference type="PANTHER" id="PTHR12231">
    <property type="entry name" value="CTX-RELATED TYPE I TRANSMEMBRANE PROTEIN"/>
    <property type="match status" value="1"/>
</dbReference>
<dbReference type="SMART" id="SM00408">
    <property type="entry name" value="IGc2"/>
    <property type="match status" value="3"/>
</dbReference>
<dbReference type="Pfam" id="PF07686">
    <property type="entry name" value="V-set"/>
    <property type="match status" value="1"/>
</dbReference>
<dbReference type="RefSeq" id="XP_015187775.1">
    <property type="nucleotide sequence ID" value="XM_015332289.1"/>
</dbReference>
<dbReference type="InterPro" id="IPR013783">
    <property type="entry name" value="Ig-like_fold"/>
</dbReference>
<feature type="signal peptide" evidence="5">
    <location>
        <begin position="1"/>
        <end position="21"/>
    </location>
</feature>
<evidence type="ECO:0000256" key="3">
    <source>
        <dbReference type="ARBA" id="ARBA00023157"/>
    </source>
</evidence>
<dbReference type="Gene3D" id="2.60.40.10">
    <property type="entry name" value="Immunoglobulins"/>
    <property type="match status" value="3"/>
</dbReference>
<dbReference type="SUPFAM" id="SSF48726">
    <property type="entry name" value="Immunoglobulin"/>
    <property type="match status" value="3"/>
</dbReference>
<dbReference type="InterPro" id="IPR007110">
    <property type="entry name" value="Ig-like_dom"/>
</dbReference>
<keyword evidence="4" id="KW-0393">Immunoglobulin domain</keyword>
<evidence type="ECO:0000313" key="8">
    <source>
        <dbReference type="RefSeq" id="XP_015187774.1"/>
    </source>
</evidence>
<evidence type="ECO:0000256" key="2">
    <source>
        <dbReference type="ARBA" id="ARBA00022737"/>
    </source>
</evidence>
<dbReference type="Pfam" id="PF07679">
    <property type="entry name" value="I-set"/>
    <property type="match status" value="1"/>
</dbReference>
<evidence type="ECO:0000259" key="6">
    <source>
        <dbReference type="PROSITE" id="PS50835"/>
    </source>
</evidence>
<dbReference type="SMART" id="SM00409">
    <property type="entry name" value="IG"/>
    <property type="match status" value="3"/>
</dbReference>
<dbReference type="InterPro" id="IPR013098">
    <property type="entry name" value="Ig_I-set"/>
</dbReference>
<dbReference type="InterPro" id="IPR013106">
    <property type="entry name" value="Ig_V-set"/>
</dbReference>
<feature type="domain" description="Ig-like" evidence="6">
    <location>
        <begin position="164"/>
        <end position="254"/>
    </location>
</feature>
<evidence type="ECO:0000256" key="5">
    <source>
        <dbReference type="SAM" id="SignalP"/>
    </source>
</evidence>
<evidence type="ECO:0000256" key="1">
    <source>
        <dbReference type="ARBA" id="ARBA00022729"/>
    </source>
</evidence>
<feature type="domain" description="Ig-like" evidence="6">
    <location>
        <begin position="49"/>
        <end position="147"/>
    </location>
</feature>
<dbReference type="InterPro" id="IPR036179">
    <property type="entry name" value="Ig-like_dom_sf"/>
</dbReference>
<dbReference type="GeneID" id="107072397"/>
<keyword evidence="1 5" id="KW-0732">Signal</keyword>
<keyword evidence="2" id="KW-0677">Repeat</keyword>
<organism evidence="7 8">
    <name type="scientific">Polistes dominula</name>
    <name type="common">European paper wasp</name>
    <name type="synonym">Vespa dominula</name>
    <dbReference type="NCBI Taxonomy" id="743375"/>
    <lineage>
        <taxon>Eukaryota</taxon>
        <taxon>Metazoa</taxon>
        <taxon>Ecdysozoa</taxon>
        <taxon>Arthropoda</taxon>
        <taxon>Hexapoda</taxon>
        <taxon>Insecta</taxon>
        <taxon>Pterygota</taxon>
        <taxon>Neoptera</taxon>
        <taxon>Endopterygota</taxon>
        <taxon>Hymenoptera</taxon>
        <taxon>Apocrita</taxon>
        <taxon>Aculeata</taxon>
        <taxon>Vespoidea</taxon>
        <taxon>Vespidae</taxon>
        <taxon>Polistinae</taxon>
        <taxon>Polistini</taxon>
        <taxon>Polistes</taxon>
    </lineage>
</organism>
<evidence type="ECO:0000313" key="7">
    <source>
        <dbReference type="Proteomes" id="UP000694924"/>
    </source>
</evidence>
<feature type="domain" description="Ig-like" evidence="6">
    <location>
        <begin position="265"/>
        <end position="358"/>
    </location>
</feature>
<keyword evidence="7" id="KW-1185">Reference proteome</keyword>
<dbReference type="PANTHER" id="PTHR12231:SF105">
    <property type="entry name" value="LACHESIN-LIKE PROTEIN"/>
    <property type="match status" value="1"/>
</dbReference>
<dbReference type="InterPro" id="IPR003599">
    <property type="entry name" value="Ig_sub"/>
</dbReference>
<dbReference type="Proteomes" id="UP000694924">
    <property type="component" value="Unplaced"/>
</dbReference>
<evidence type="ECO:0000256" key="4">
    <source>
        <dbReference type="ARBA" id="ARBA00023319"/>
    </source>
</evidence>
<reference evidence="8 9" key="1">
    <citation type="submission" date="2025-05" db="UniProtKB">
        <authorList>
            <consortium name="RefSeq"/>
        </authorList>
    </citation>
    <scope>IDENTIFICATION</scope>
    <source>
        <tissue evidence="8 9">Whole body</tissue>
    </source>
</reference>
<accession>A0ABM1J5N6</accession>
<dbReference type="PROSITE" id="PS50835">
    <property type="entry name" value="IG_LIKE"/>
    <property type="match status" value="3"/>
</dbReference>
<name>A0ABM1J5N6_POLDO</name>
<dbReference type="InterPro" id="IPR051170">
    <property type="entry name" value="Neural/epithelial_adhesion"/>
</dbReference>
<evidence type="ECO:0000313" key="9">
    <source>
        <dbReference type="RefSeq" id="XP_015187775.1"/>
    </source>
</evidence>
<dbReference type="RefSeq" id="XP_015187774.1">
    <property type="nucleotide sequence ID" value="XM_015332288.1"/>
</dbReference>
<proteinExistence type="predicted"/>
<sequence length="481" mass="53631">MRVAQLLLWCVLLEDYGGNLGRAAITSDSIRQDASSSSFATNPTLQDRPSFSEEIGNVTAAIGKEAILSCTIRKLGNYKVGWLRVEDQTILSMGQRTVTHSARFQVNVEKAKAKNQTRSREDEEATWSLHIRQLRKADRGCYMCQINAQPMLSQLGCVDVLVPPDILSSGTSEGEVSVLEGENATLSCKASGRPPPRVHWKREKSDFILMRGLHETLVQVDSQSGEKLELTRVDRRQMGAYLCIARNEVPPTVSKRVYLRVNFPPSAKVGNQLLGSPLDTDVSLICSIEAYPKTINLWTRKAQVIMSGDRYEIDERSHPEEEWKTTIELKIKSLQKTDLGEYKCSASSSMGKAEATIRVYEIERATLPTRATSPSWKKQNKGNKSKSILGVSTVNRVFHQLSTPAMQKSTSRLIIGNKYSTTSTTVNPRGSLIVKGKNAYSGEETKSKEEESKVENVANIGRFIFNKQIYTICLTFLSTIR</sequence>